<evidence type="ECO:0008006" key="4">
    <source>
        <dbReference type="Google" id="ProtNLM"/>
    </source>
</evidence>
<sequence>MEREQYRQMEEKDLPLVEPKAYENVKQIVIVGIPTFIGLSIYGIIMTLLQ</sequence>
<evidence type="ECO:0000256" key="1">
    <source>
        <dbReference type="SAM" id="Phobius"/>
    </source>
</evidence>
<organism evidence="2 3">
    <name type="scientific">Bacillus rhizoplanae</name>
    <dbReference type="NCBI Taxonomy" id="2880966"/>
    <lineage>
        <taxon>Bacteria</taxon>
        <taxon>Bacillati</taxon>
        <taxon>Bacillota</taxon>
        <taxon>Bacilli</taxon>
        <taxon>Bacillales</taxon>
        <taxon>Bacillaceae</taxon>
        <taxon>Bacillus</taxon>
    </lineage>
</organism>
<dbReference type="Proteomes" id="UP000789423">
    <property type="component" value="Unassembled WGS sequence"/>
</dbReference>
<accession>A0ABM8YGF3</accession>
<dbReference type="RefSeq" id="WP_230576766.1">
    <property type="nucleotide sequence ID" value="NZ_CAKJTI010000040.1"/>
</dbReference>
<keyword evidence="3" id="KW-1185">Reference proteome</keyword>
<gene>
    <name evidence="2" type="ORF">BACCIP111899_04066</name>
</gene>
<protein>
    <recommendedName>
        <fullName evidence="4">YqzM family protein</fullName>
    </recommendedName>
</protein>
<keyword evidence="1" id="KW-1133">Transmembrane helix</keyword>
<name>A0ABM8YGF3_9BACI</name>
<reference evidence="2 3" key="1">
    <citation type="submission" date="2021-10" db="EMBL/GenBank/DDBJ databases">
        <authorList>
            <person name="Criscuolo A."/>
        </authorList>
    </citation>
    <scope>NUCLEOTIDE SEQUENCE [LARGE SCALE GENOMIC DNA]</scope>
    <source>
        <strain evidence="3">CIP 111899</strain>
    </source>
</reference>
<evidence type="ECO:0000313" key="2">
    <source>
        <dbReference type="EMBL" id="CAG9614833.1"/>
    </source>
</evidence>
<feature type="transmembrane region" description="Helical" evidence="1">
    <location>
        <begin position="28"/>
        <end position="49"/>
    </location>
</feature>
<proteinExistence type="predicted"/>
<keyword evidence="1" id="KW-0812">Transmembrane</keyword>
<keyword evidence="1" id="KW-0472">Membrane</keyword>
<evidence type="ECO:0000313" key="3">
    <source>
        <dbReference type="Proteomes" id="UP000789423"/>
    </source>
</evidence>
<dbReference type="EMBL" id="CAKJTI010000040">
    <property type="protein sequence ID" value="CAG9614833.1"/>
    <property type="molecule type" value="Genomic_DNA"/>
</dbReference>
<comment type="caution">
    <text evidence="2">The sequence shown here is derived from an EMBL/GenBank/DDBJ whole genome shotgun (WGS) entry which is preliminary data.</text>
</comment>